<name>A0A4R6V798_9ACTN</name>
<dbReference type="InterPro" id="IPR015421">
    <property type="entry name" value="PyrdxlP-dep_Trfase_major"/>
</dbReference>
<dbReference type="RefSeq" id="WP_133739570.1">
    <property type="nucleotide sequence ID" value="NZ_SNYN01000001.1"/>
</dbReference>
<dbReference type="SUPFAM" id="SSF53383">
    <property type="entry name" value="PLP-dependent transferases"/>
    <property type="match status" value="1"/>
</dbReference>
<protein>
    <submittedName>
        <fullName evidence="3">Selenocysteine lyase/cysteine desulfurase</fullName>
    </submittedName>
</protein>
<evidence type="ECO:0000259" key="2">
    <source>
        <dbReference type="Pfam" id="PF00266"/>
    </source>
</evidence>
<dbReference type="Gene3D" id="3.40.640.10">
    <property type="entry name" value="Type I PLP-dependent aspartate aminotransferase-like (Major domain)"/>
    <property type="match status" value="1"/>
</dbReference>
<dbReference type="EMBL" id="SNYN01000001">
    <property type="protein sequence ID" value="TDQ54969.1"/>
    <property type="molecule type" value="Genomic_DNA"/>
</dbReference>
<dbReference type="Pfam" id="PF00266">
    <property type="entry name" value="Aminotran_5"/>
    <property type="match status" value="1"/>
</dbReference>
<dbReference type="GO" id="GO:0016829">
    <property type="term" value="F:lyase activity"/>
    <property type="evidence" value="ECO:0007669"/>
    <property type="project" value="UniProtKB-KW"/>
</dbReference>
<keyword evidence="4" id="KW-1185">Reference proteome</keyword>
<comment type="caution">
    <text evidence="3">The sequence shown here is derived from an EMBL/GenBank/DDBJ whole genome shotgun (WGS) entry which is preliminary data.</text>
</comment>
<accession>A0A4R6V798</accession>
<dbReference type="InterPro" id="IPR000192">
    <property type="entry name" value="Aminotrans_V_dom"/>
</dbReference>
<evidence type="ECO:0000313" key="3">
    <source>
        <dbReference type="EMBL" id="TDQ54969.1"/>
    </source>
</evidence>
<dbReference type="InterPro" id="IPR015422">
    <property type="entry name" value="PyrdxlP-dep_Trfase_small"/>
</dbReference>
<dbReference type="Gene3D" id="3.90.1150.10">
    <property type="entry name" value="Aspartate Aminotransferase, domain 1"/>
    <property type="match status" value="1"/>
</dbReference>
<feature type="region of interest" description="Disordered" evidence="1">
    <location>
        <begin position="1"/>
        <end position="41"/>
    </location>
</feature>
<feature type="compositionally biased region" description="Low complexity" evidence="1">
    <location>
        <begin position="18"/>
        <end position="29"/>
    </location>
</feature>
<dbReference type="PANTHER" id="PTHR14237:SF19">
    <property type="entry name" value="MITOCHONDRIAL AMIDOXIME REDUCING COMPONENT 1"/>
    <property type="match status" value="1"/>
</dbReference>
<dbReference type="Proteomes" id="UP000295281">
    <property type="component" value="Unassembled WGS sequence"/>
</dbReference>
<dbReference type="AlphaFoldDB" id="A0A4R6V798"/>
<evidence type="ECO:0000313" key="4">
    <source>
        <dbReference type="Proteomes" id="UP000295281"/>
    </source>
</evidence>
<dbReference type="PANTHER" id="PTHR14237">
    <property type="entry name" value="MOLYBDOPTERIN COFACTOR SULFURASE MOSC"/>
    <property type="match status" value="1"/>
</dbReference>
<organism evidence="3 4">
    <name type="scientific">Actinorugispora endophytica</name>
    <dbReference type="NCBI Taxonomy" id="1605990"/>
    <lineage>
        <taxon>Bacteria</taxon>
        <taxon>Bacillati</taxon>
        <taxon>Actinomycetota</taxon>
        <taxon>Actinomycetes</taxon>
        <taxon>Streptosporangiales</taxon>
        <taxon>Nocardiopsidaceae</taxon>
        <taxon>Actinorugispora</taxon>
    </lineage>
</organism>
<dbReference type="InterPro" id="IPR015424">
    <property type="entry name" value="PyrdxlP-dep_Trfase"/>
</dbReference>
<keyword evidence="3" id="KW-0456">Lyase</keyword>
<evidence type="ECO:0000256" key="1">
    <source>
        <dbReference type="SAM" id="MobiDB-lite"/>
    </source>
</evidence>
<feature type="domain" description="Aminotransferase class V" evidence="2">
    <location>
        <begin position="92"/>
        <end position="437"/>
    </location>
</feature>
<proteinExistence type="predicted"/>
<gene>
    <name evidence="3" type="ORF">EV190_101289</name>
</gene>
<sequence>MKRTESPPAPLSHGPEDGGAASGRTAATAVQTSAGPRVPEQTDFLDAYPGYVDTAGLDELRAAEYRYLDENGHLYLDYTGGGLPAEAQIRAHAQRVARGCFGNPHSTSPASTASTELVERARAAVLRYFNAQPEEYAAVFTANATGACRLVGEAYPFQPGRRFVQLVDNHNSVNGIREFARSRGAQIDTVGLTGPELRGDEEGVRAALSRPVPPTLRPAGRSGLLAYPAQSNFTGVQHPLGWIETAHDHGFDVLLDAAAYAPANRIDLGETKPDFMPVSWYKIFGYPTGLGCLVVRREALARLERPWFSGGTIRSASVAGDWHHPAEGESAFEDGTLNYLSIPDVEVGLRWLSGIGVETVRARVRCLTGWLLDRLTAARHATGEPLARVYGPVTTEARGGTVAFNFLDPAGTVVDERVVARDAAARRISLRTGCFCNPGAGEAAFELDRDVLASRALRTAATLDDVMSALGMPSGGAIRVSTGLVSNIADVSRFLDFALATYLDRFPDTRDLPSRLAC</sequence>
<dbReference type="OrthoDB" id="3435185at2"/>
<reference evidence="3 4" key="1">
    <citation type="submission" date="2019-03" db="EMBL/GenBank/DDBJ databases">
        <title>Genomic Encyclopedia of Type Strains, Phase IV (KMG-IV): sequencing the most valuable type-strain genomes for metagenomic binning, comparative biology and taxonomic classification.</title>
        <authorList>
            <person name="Goeker M."/>
        </authorList>
    </citation>
    <scope>NUCLEOTIDE SEQUENCE [LARGE SCALE GENOMIC DNA]</scope>
    <source>
        <strain evidence="3 4">DSM 46770</strain>
    </source>
</reference>